<gene>
    <name evidence="1" type="ORF">HPP92_017467</name>
</gene>
<dbReference type="PANTHER" id="PTHR36310">
    <property type="entry name" value="CYCLIN-DEPENDENT PROTEIN KINASE INHIBITOR SMR11"/>
    <property type="match status" value="1"/>
</dbReference>
<evidence type="ECO:0000313" key="2">
    <source>
        <dbReference type="Proteomes" id="UP000639772"/>
    </source>
</evidence>
<sequence length="348" mass="39256">MSTGNTCGYHSSHRPKTGSPSGWFGLILFMKPLVEFGCQERGSILDVDLLIWRLIRNRQARRPPIPATLFLSDCWFPSCAVSVTHIALNSFQGVQERRCCGYFVTEENKLSKDCCLEMVTLAQGMSNGKIEEFHSSEPFSLEETIILKEKSYCKASWSDDGRGCIDHDAFPLKFVKLRLFDFNSQLPNGRSTKNSSASDQTEEDMIFDCHTPTKSIFDLSAPAPDDFILAPKKKKLRDSYLPLCRRLNYDCSFSEANLEADAMKDSEEEQILESVFTSLLELIIFMQLAEVSAVEMVYPNTLEVCMTPISSTVLKNKDCPPAPVKPKSNFKRCSRSVRRKLDFGACLN</sequence>
<protein>
    <submittedName>
        <fullName evidence="1">Uncharacterized protein</fullName>
    </submittedName>
</protein>
<dbReference type="InterPro" id="IPR038971">
    <property type="entry name" value="SMR11/SMR16"/>
</dbReference>
<dbReference type="Proteomes" id="UP000639772">
    <property type="component" value="Chromosome 9"/>
</dbReference>
<proteinExistence type="predicted"/>
<organism evidence="1 2">
    <name type="scientific">Vanilla planifolia</name>
    <name type="common">Vanilla</name>
    <dbReference type="NCBI Taxonomy" id="51239"/>
    <lineage>
        <taxon>Eukaryota</taxon>
        <taxon>Viridiplantae</taxon>
        <taxon>Streptophyta</taxon>
        <taxon>Embryophyta</taxon>
        <taxon>Tracheophyta</taxon>
        <taxon>Spermatophyta</taxon>
        <taxon>Magnoliopsida</taxon>
        <taxon>Liliopsida</taxon>
        <taxon>Asparagales</taxon>
        <taxon>Orchidaceae</taxon>
        <taxon>Vanilloideae</taxon>
        <taxon>Vanilleae</taxon>
        <taxon>Vanilla</taxon>
    </lineage>
</organism>
<dbReference type="PANTHER" id="PTHR36310:SF1">
    <property type="entry name" value="CYCLIN-DEPENDENT PROTEIN KINASE INHIBITOR SMR11"/>
    <property type="match status" value="1"/>
</dbReference>
<name>A0A835Q9C2_VANPL</name>
<dbReference type="AlphaFoldDB" id="A0A835Q9C2"/>
<reference evidence="1 2" key="1">
    <citation type="journal article" date="2020" name="Nat. Food">
        <title>A phased Vanilla planifolia genome enables genetic improvement of flavour and production.</title>
        <authorList>
            <person name="Hasing T."/>
            <person name="Tang H."/>
            <person name="Brym M."/>
            <person name="Khazi F."/>
            <person name="Huang T."/>
            <person name="Chambers A.H."/>
        </authorList>
    </citation>
    <scope>NUCLEOTIDE SEQUENCE [LARGE SCALE GENOMIC DNA]</scope>
    <source>
        <tissue evidence="1">Leaf</tissue>
    </source>
</reference>
<accession>A0A835Q9C2</accession>
<dbReference type="EMBL" id="JADCNM010000009">
    <property type="protein sequence ID" value="KAG0468139.1"/>
    <property type="molecule type" value="Genomic_DNA"/>
</dbReference>
<evidence type="ECO:0000313" key="1">
    <source>
        <dbReference type="EMBL" id="KAG0468139.1"/>
    </source>
</evidence>
<comment type="caution">
    <text evidence="1">The sequence shown here is derived from an EMBL/GenBank/DDBJ whole genome shotgun (WGS) entry which is preliminary data.</text>
</comment>
<dbReference type="OrthoDB" id="777328at2759"/>